<evidence type="ECO:0000313" key="3">
    <source>
        <dbReference type="Proteomes" id="UP001649230"/>
    </source>
</evidence>
<dbReference type="Proteomes" id="UP001649230">
    <property type="component" value="Chromosome"/>
</dbReference>
<accession>A0ABY3SBC1</accession>
<sequence>MKAIGAPYYPWDLVFNNQIVEYRSFLSQYVTSSIVISVLAFLLILALLFHVLLRKHPIRLHWGERSAYAIIALLLLSSLYTDTPIPLTAMNGIYTVPWDQTITYDENGFLLSSLEMLPLLKVDKPSGYSKKAVESIVNQIPETKPSGGKQPNIIVMLSESFMDPTVMKNLTFSEDPIPFLHSLQKTYTSGWMLSPSLEAVQLMWNSKCSPVTQCDSSGNHRIKSCRISNI</sequence>
<dbReference type="RefSeq" id="WP_235117629.1">
    <property type="nucleotide sequence ID" value="NZ_CP090978.1"/>
</dbReference>
<feature type="transmembrane region" description="Helical" evidence="1">
    <location>
        <begin position="65"/>
        <end position="81"/>
    </location>
</feature>
<protein>
    <recommendedName>
        <fullName evidence="4">Phosphoglycerol transferase</fullName>
    </recommendedName>
</protein>
<keyword evidence="1" id="KW-1133">Transmembrane helix</keyword>
<keyword evidence="1" id="KW-0472">Membrane</keyword>
<feature type="transmembrane region" description="Helical" evidence="1">
    <location>
        <begin position="29"/>
        <end position="53"/>
    </location>
</feature>
<keyword evidence="1" id="KW-0812">Transmembrane</keyword>
<evidence type="ECO:0000313" key="2">
    <source>
        <dbReference type="EMBL" id="UJF31282.1"/>
    </source>
</evidence>
<evidence type="ECO:0008006" key="4">
    <source>
        <dbReference type="Google" id="ProtNLM"/>
    </source>
</evidence>
<evidence type="ECO:0000256" key="1">
    <source>
        <dbReference type="SAM" id="Phobius"/>
    </source>
</evidence>
<proteinExistence type="predicted"/>
<gene>
    <name evidence="2" type="ORF">L0M14_15555</name>
</gene>
<name>A0ABY3SBC1_9BACL</name>
<dbReference type="EMBL" id="CP090978">
    <property type="protein sequence ID" value="UJF31282.1"/>
    <property type="molecule type" value="Genomic_DNA"/>
</dbReference>
<keyword evidence="3" id="KW-1185">Reference proteome</keyword>
<organism evidence="2 3">
    <name type="scientific">Paenibacillus hexagrammi</name>
    <dbReference type="NCBI Taxonomy" id="2908839"/>
    <lineage>
        <taxon>Bacteria</taxon>
        <taxon>Bacillati</taxon>
        <taxon>Bacillota</taxon>
        <taxon>Bacilli</taxon>
        <taxon>Bacillales</taxon>
        <taxon>Paenibacillaceae</taxon>
        <taxon>Paenibacillus</taxon>
    </lineage>
</organism>
<reference evidence="2 3" key="1">
    <citation type="journal article" date="2024" name="Int. J. Syst. Evol. Microbiol.">
        <title>Paenibacillus hexagrammi sp. nov., a novel bacterium isolated from the gut content of Hexagrammos agrammus.</title>
        <authorList>
            <person name="Jung H.K."/>
            <person name="Kim D.G."/>
            <person name="Zin H."/>
            <person name="Park J."/>
            <person name="Jung H."/>
            <person name="Kim Y.O."/>
            <person name="Kong H.J."/>
            <person name="Kim J.W."/>
            <person name="Kim Y.S."/>
        </authorList>
    </citation>
    <scope>NUCLEOTIDE SEQUENCE [LARGE SCALE GENOMIC DNA]</scope>
    <source>
        <strain evidence="2 3">YPD9-1</strain>
    </source>
</reference>